<gene>
    <name evidence="4" type="ORF">UFB30_02385</name>
</gene>
<dbReference type="Gene3D" id="3.30.420.590">
    <property type="match status" value="1"/>
</dbReference>
<dbReference type="InterPro" id="IPR050922">
    <property type="entry name" value="LytR/CpsA/Psr_CW_biosynth"/>
</dbReference>
<organism evidence="4 5">
    <name type="scientific">Jeotgalibacillus haloalkalitolerans</name>
    <dbReference type="NCBI Taxonomy" id="3104292"/>
    <lineage>
        <taxon>Bacteria</taxon>
        <taxon>Bacillati</taxon>
        <taxon>Bacillota</taxon>
        <taxon>Bacilli</taxon>
        <taxon>Bacillales</taxon>
        <taxon>Caryophanaceae</taxon>
        <taxon>Jeotgalibacillus</taxon>
    </lineage>
</organism>
<dbReference type="EMBL" id="JAXQNN010000001">
    <property type="protein sequence ID" value="MDZ5711047.1"/>
    <property type="molecule type" value="Genomic_DNA"/>
</dbReference>
<evidence type="ECO:0000256" key="2">
    <source>
        <dbReference type="SAM" id="Phobius"/>
    </source>
</evidence>
<protein>
    <submittedName>
        <fullName evidence="4">LCP family protein</fullName>
    </submittedName>
</protein>
<comment type="similarity">
    <text evidence="1">Belongs to the LytR/CpsA/Psr (LCP) family.</text>
</comment>
<evidence type="ECO:0000313" key="4">
    <source>
        <dbReference type="EMBL" id="MDZ5711047.1"/>
    </source>
</evidence>
<keyword evidence="2" id="KW-0472">Membrane</keyword>
<dbReference type="Proteomes" id="UP001292084">
    <property type="component" value="Unassembled WGS sequence"/>
</dbReference>
<dbReference type="RefSeq" id="WP_322420069.1">
    <property type="nucleotide sequence ID" value="NZ_JAXQNN010000001.1"/>
</dbReference>
<dbReference type="InterPro" id="IPR004474">
    <property type="entry name" value="LytR_CpsA_psr"/>
</dbReference>
<sequence length="567" mass="64378">MRERKWIGKDHQLRFTERDQSKVFEKIHSDGAYKKKNRNLTRVFPAVAAILFLMIGGILVIPMMTDQEKMPANVPDDAVPLPADQEDSIEDTLTLLTLVGSDEAERRIEYGVVTIYNPASRSMKMTTIPRDTLMTIFINNEGETTEDKFTHSAAYNGIEGAAESVESLVRIEVDETVWLDELTVNKLLAGAGLDGEMPTYYPNDEQTPIVREEKRLEVLKAYFAHAGSDMSLPDIQEEFDVSPDAAKIIKANEKIMTVNLMEEAQTDQIDGIYYEVINDESMTQFRKSLKRHLLSDEGIFTFTNFDIEDPIEDQRTYFLMVSAEWTGHQPAFIESVEITDREGNPLNEEGLTWSMYVTPENDKFGLFEDYQGELIGIEGSEIDELTEVALKFETDHLVSNDDRRLKITYSFEGESREQLVEWDTLSRLNTTVDETDSSLSEETTIDIAKSQWKYELKVNGTAIPENGTMAVSKSEVDVLLTEQRPVSDMIPEDTMMKGKISEEFYEHIESISSEPDDVSVTDGTTVTGYQLYFDMNENDKIELKISSELQERLGLESSSVIILKNES</sequence>
<accession>A0ABU5KIM9</accession>
<dbReference type="Pfam" id="PF03816">
    <property type="entry name" value="LytR_cpsA_psr"/>
    <property type="match status" value="1"/>
</dbReference>
<feature type="transmembrane region" description="Helical" evidence="2">
    <location>
        <begin position="43"/>
        <end position="64"/>
    </location>
</feature>
<name>A0ABU5KIM9_9BACL</name>
<keyword evidence="5" id="KW-1185">Reference proteome</keyword>
<evidence type="ECO:0000256" key="1">
    <source>
        <dbReference type="ARBA" id="ARBA00006068"/>
    </source>
</evidence>
<evidence type="ECO:0000313" key="5">
    <source>
        <dbReference type="Proteomes" id="UP001292084"/>
    </source>
</evidence>
<comment type="caution">
    <text evidence="4">The sequence shown here is derived from an EMBL/GenBank/DDBJ whole genome shotgun (WGS) entry which is preliminary data.</text>
</comment>
<keyword evidence="2" id="KW-0812">Transmembrane</keyword>
<feature type="domain" description="Cell envelope-related transcriptional attenuator" evidence="3">
    <location>
        <begin position="112"/>
        <end position="184"/>
    </location>
</feature>
<reference evidence="4 5" key="1">
    <citation type="submission" date="2023-12" db="EMBL/GenBank/DDBJ databases">
        <title>Jeotgalibacillus haloalkaliphilus sp. nov., a novel salt-tolerant bacteria, isolated from the estuary of the Fenhe River into the Yellow River.</title>
        <authorList>
            <person name="Li Y."/>
        </authorList>
    </citation>
    <scope>NUCLEOTIDE SEQUENCE [LARGE SCALE GENOMIC DNA]</scope>
    <source>
        <strain evidence="4 5">HH7-29</strain>
    </source>
</reference>
<proteinExistence type="inferred from homology"/>
<evidence type="ECO:0000259" key="3">
    <source>
        <dbReference type="Pfam" id="PF03816"/>
    </source>
</evidence>
<dbReference type="PANTHER" id="PTHR33392">
    <property type="entry name" value="POLYISOPRENYL-TEICHOIC ACID--PEPTIDOGLYCAN TEICHOIC ACID TRANSFERASE TAGU"/>
    <property type="match status" value="1"/>
</dbReference>
<keyword evidence="2" id="KW-1133">Transmembrane helix</keyword>
<dbReference type="PANTHER" id="PTHR33392:SF6">
    <property type="entry name" value="POLYISOPRENYL-TEICHOIC ACID--PEPTIDOGLYCAN TEICHOIC ACID TRANSFERASE TAGU"/>
    <property type="match status" value="1"/>
</dbReference>